<accession>A0ABN7B913</accession>
<dbReference type="PANTHER" id="PTHR11610:SF186">
    <property type="entry name" value="FI22312P1"/>
    <property type="match status" value="1"/>
</dbReference>
<dbReference type="PANTHER" id="PTHR11610">
    <property type="entry name" value="LIPASE"/>
    <property type="match status" value="1"/>
</dbReference>
<protein>
    <submittedName>
        <fullName evidence="7">Lipase</fullName>
    </submittedName>
</protein>
<gene>
    <name evidence="7" type="ORF">NTJ_12941</name>
</gene>
<sequence length="524" mass="56669">MRLLMVVAACLEAASVCGQIGPLDESLVRMGATLRYKIGRRTIDRREKQICYDLVGCFPADRPLKKGPQSPTEVQTQFRLYTRNSSSELMAYGDDRSSLSKSGFSPYRPTKVIVHGFKGSGKDKGAKLIIASLLDVDDYNVMMLDWEKGAAGPSYRLSAANTQLVGRQLALVLFDLISIGALPSSIHVIGFSLGAHIAGYAGRELLRRGIRLGRITALDPASPLFREQVAATSLLSLNNQDAAFVDVVHTDGAILWTEGFGLLKAIGHVDFFPNGGQDQPGCSHVFASVLLSHLEGTVNSSTVCNHIRGFQLFLESLPKPQAGPHNCQFRAWPCPSRESFRLGNCFPSSCDINSTDGSCGLMGYEANKGLARGPLYLVTRDSPPFCGDQLQATVVLSRPARGPASLILEHGTSTTVFQLVTEWAEAAARQARQLVLGRRMAAFGAGVTYKGLTAADFGSTNVTTMSAKIYFRPSAGRDRSLLFYVRIASLDGQSWSYCGREKAAEPTDQRDLAMAVVQLNLGSC</sequence>
<keyword evidence="3" id="KW-0964">Secreted</keyword>
<evidence type="ECO:0000313" key="8">
    <source>
        <dbReference type="Proteomes" id="UP001307889"/>
    </source>
</evidence>
<evidence type="ECO:0000259" key="6">
    <source>
        <dbReference type="Pfam" id="PF00151"/>
    </source>
</evidence>
<dbReference type="InterPro" id="IPR000734">
    <property type="entry name" value="TAG_lipase"/>
</dbReference>
<dbReference type="Proteomes" id="UP001307889">
    <property type="component" value="Chromosome 11"/>
</dbReference>
<evidence type="ECO:0000256" key="1">
    <source>
        <dbReference type="ARBA" id="ARBA00004613"/>
    </source>
</evidence>
<organism evidence="7 8">
    <name type="scientific">Nesidiocoris tenuis</name>
    <dbReference type="NCBI Taxonomy" id="355587"/>
    <lineage>
        <taxon>Eukaryota</taxon>
        <taxon>Metazoa</taxon>
        <taxon>Ecdysozoa</taxon>
        <taxon>Arthropoda</taxon>
        <taxon>Hexapoda</taxon>
        <taxon>Insecta</taxon>
        <taxon>Pterygota</taxon>
        <taxon>Neoptera</taxon>
        <taxon>Paraneoptera</taxon>
        <taxon>Hemiptera</taxon>
        <taxon>Heteroptera</taxon>
        <taxon>Panheteroptera</taxon>
        <taxon>Cimicomorpha</taxon>
        <taxon>Miridae</taxon>
        <taxon>Dicyphina</taxon>
        <taxon>Nesidiocoris</taxon>
    </lineage>
</organism>
<keyword evidence="8" id="KW-1185">Reference proteome</keyword>
<evidence type="ECO:0000313" key="7">
    <source>
        <dbReference type="EMBL" id="BET00125.1"/>
    </source>
</evidence>
<reference evidence="7 8" key="1">
    <citation type="submission" date="2023-09" db="EMBL/GenBank/DDBJ databases">
        <title>Nesidiocoris tenuis whole genome shotgun sequence.</title>
        <authorList>
            <person name="Shibata T."/>
            <person name="Shimoda M."/>
            <person name="Kobayashi T."/>
            <person name="Uehara T."/>
        </authorList>
    </citation>
    <scope>NUCLEOTIDE SEQUENCE [LARGE SCALE GENOMIC DNA]</scope>
    <source>
        <strain evidence="7 8">Japan</strain>
    </source>
</reference>
<evidence type="ECO:0000256" key="3">
    <source>
        <dbReference type="ARBA" id="ARBA00022525"/>
    </source>
</evidence>
<feature type="signal peptide" evidence="5">
    <location>
        <begin position="1"/>
        <end position="18"/>
    </location>
</feature>
<keyword evidence="5" id="KW-0732">Signal</keyword>
<dbReference type="InterPro" id="IPR029058">
    <property type="entry name" value="AB_hydrolase_fold"/>
</dbReference>
<dbReference type="SUPFAM" id="SSF53474">
    <property type="entry name" value="alpha/beta-Hydrolases"/>
    <property type="match status" value="1"/>
</dbReference>
<dbReference type="CDD" id="cd00707">
    <property type="entry name" value="Pancreat_lipase_like"/>
    <property type="match status" value="1"/>
</dbReference>
<comment type="similarity">
    <text evidence="2 4">Belongs to the AB hydrolase superfamily. Lipase family.</text>
</comment>
<name>A0ABN7B913_9HEMI</name>
<feature type="domain" description="Lipase" evidence="6">
    <location>
        <begin position="56"/>
        <end position="385"/>
    </location>
</feature>
<dbReference type="InterPro" id="IPR013818">
    <property type="entry name" value="Lipase"/>
</dbReference>
<evidence type="ECO:0000256" key="2">
    <source>
        <dbReference type="ARBA" id="ARBA00010701"/>
    </source>
</evidence>
<comment type="subcellular location">
    <subcellularLocation>
        <location evidence="1">Secreted</location>
    </subcellularLocation>
</comment>
<dbReference type="Pfam" id="PF00151">
    <property type="entry name" value="Lipase"/>
    <property type="match status" value="1"/>
</dbReference>
<dbReference type="PRINTS" id="PR00821">
    <property type="entry name" value="TAGLIPASE"/>
</dbReference>
<evidence type="ECO:0000256" key="4">
    <source>
        <dbReference type="RuleBase" id="RU004262"/>
    </source>
</evidence>
<dbReference type="Gene3D" id="3.40.50.1820">
    <property type="entry name" value="alpha/beta hydrolase"/>
    <property type="match status" value="1"/>
</dbReference>
<dbReference type="EMBL" id="AP028919">
    <property type="protein sequence ID" value="BET00125.1"/>
    <property type="molecule type" value="Genomic_DNA"/>
</dbReference>
<evidence type="ECO:0000256" key="5">
    <source>
        <dbReference type="SAM" id="SignalP"/>
    </source>
</evidence>
<dbReference type="InterPro" id="IPR033906">
    <property type="entry name" value="Lipase_N"/>
</dbReference>
<proteinExistence type="inferred from homology"/>
<feature type="chain" id="PRO_5046963190" evidence="5">
    <location>
        <begin position="19"/>
        <end position="524"/>
    </location>
</feature>